<protein>
    <submittedName>
        <fullName evidence="1">Uncharacterized protein</fullName>
    </submittedName>
</protein>
<sequence length="52" mass="6049">MKPRIERLLDALSEALMGLAELPLEPGTPEHTEAVLRRRYNAELEGDWRKIY</sequence>
<keyword evidence="2" id="KW-1185">Reference proteome</keyword>
<proteinExistence type="predicted"/>
<dbReference type="AlphaFoldDB" id="A0A238YXW6"/>
<dbReference type="RefSeq" id="WP_179277128.1">
    <property type="nucleotide sequence ID" value="NZ_BOMU01000035.1"/>
</dbReference>
<accession>A0A238YXW6</accession>
<evidence type="ECO:0000313" key="2">
    <source>
        <dbReference type="Proteomes" id="UP000198415"/>
    </source>
</evidence>
<organism evidence="1 2">
    <name type="scientific">Actinoplanes regularis</name>
    <dbReference type="NCBI Taxonomy" id="52697"/>
    <lineage>
        <taxon>Bacteria</taxon>
        <taxon>Bacillati</taxon>
        <taxon>Actinomycetota</taxon>
        <taxon>Actinomycetes</taxon>
        <taxon>Micromonosporales</taxon>
        <taxon>Micromonosporaceae</taxon>
        <taxon>Actinoplanes</taxon>
    </lineage>
</organism>
<evidence type="ECO:0000313" key="1">
    <source>
        <dbReference type="EMBL" id="SNR75601.1"/>
    </source>
</evidence>
<gene>
    <name evidence="1" type="ORF">SAMN06264365_105247</name>
</gene>
<name>A0A238YXW6_9ACTN</name>
<dbReference type="Proteomes" id="UP000198415">
    <property type="component" value="Unassembled WGS sequence"/>
</dbReference>
<dbReference type="EMBL" id="FZNR01000005">
    <property type="protein sequence ID" value="SNR75601.1"/>
    <property type="molecule type" value="Genomic_DNA"/>
</dbReference>
<reference evidence="1 2" key="1">
    <citation type="submission" date="2017-06" db="EMBL/GenBank/DDBJ databases">
        <authorList>
            <person name="Kim H.J."/>
            <person name="Triplett B.A."/>
        </authorList>
    </citation>
    <scope>NUCLEOTIDE SEQUENCE [LARGE SCALE GENOMIC DNA]</scope>
    <source>
        <strain evidence="1 2">DSM 43151</strain>
    </source>
</reference>